<feature type="chain" id="PRO_5015676067" evidence="1">
    <location>
        <begin position="21"/>
        <end position="135"/>
    </location>
</feature>
<name>A0A2U2J3R4_9SPHN</name>
<comment type="caution">
    <text evidence="2">The sequence shown here is derived from an EMBL/GenBank/DDBJ whole genome shotgun (WGS) entry which is preliminary data.</text>
</comment>
<keyword evidence="1" id="KW-0732">Signal</keyword>
<evidence type="ECO:0000313" key="2">
    <source>
        <dbReference type="EMBL" id="PWG02986.1"/>
    </source>
</evidence>
<proteinExistence type="predicted"/>
<dbReference type="EMBL" id="QFFF01000001">
    <property type="protein sequence ID" value="PWG02986.1"/>
    <property type="molecule type" value="Genomic_DNA"/>
</dbReference>
<reference evidence="2 3" key="1">
    <citation type="submission" date="2018-05" db="EMBL/GenBank/DDBJ databases">
        <title>Genome of Sphingosinicella humi QZX222.</title>
        <authorList>
            <person name="Qiao Z."/>
            <person name="Wang G."/>
        </authorList>
    </citation>
    <scope>NUCLEOTIDE SEQUENCE [LARGE SCALE GENOMIC DNA]</scope>
    <source>
        <strain evidence="2 3">QZX222</strain>
    </source>
</reference>
<sequence length="135" mass="14513">MKGAIPVAAALLATTLSAPAQEPADPVAQAQERVRRVVVYGDDPCPPSTGGEIVVCARLPETERYRIPEDLRGEGEVDDPASESWASRAQSIEYVGDAGIQSCSAVGPSGFTGCWAEMVRQAREERRRTAAERER</sequence>
<dbReference type="AlphaFoldDB" id="A0A2U2J3R4"/>
<gene>
    <name evidence="2" type="ORF">DF286_08975</name>
</gene>
<keyword evidence="3" id="KW-1185">Reference proteome</keyword>
<evidence type="ECO:0000313" key="3">
    <source>
        <dbReference type="Proteomes" id="UP000245916"/>
    </source>
</evidence>
<protein>
    <submittedName>
        <fullName evidence="2">Uncharacterized protein</fullName>
    </submittedName>
</protein>
<dbReference type="Proteomes" id="UP000245916">
    <property type="component" value="Unassembled WGS sequence"/>
</dbReference>
<accession>A0A2U2J3R4</accession>
<organism evidence="2 3">
    <name type="scientific">Allosphingosinicella humi</name>
    <dbReference type="NCBI Taxonomy" id="2068657"/>
    <lineage>
        <taxon>Bacteria</taxon>
        <taxon>Pseudomonadati</taxon>
        <taxon>Pseudomonadota</taxon>
        <taxon>Alphaproteobacteria</taxon>
        <taxon>Sphingomonadales</taxon>
        <taxon>Sphingomonadaceae</taxon>
        <taxon>Allosphingosinicella</taxon>
    </lineage>
</organism>
<feature type="signal peptide" evidence="1">
    <location>
        <begin position="1"/>
        <end position="20"/>
    </location>
</feature>
<dbReference type="OrthoDB" id="7391233at2"/>
<evidence type="ECO:0000256" key="1">
    <source>
        <dbReference type="SAM" id="SignalP"/>
    </source>
</evidence>
<dbReference type="RefSeq" id="WP_109271124.1">
    <property type="nucleotide sequence ID" value="NZ_QFFF01000001.1"/>
</dbReference>